<dbReference type="Gene3D" id="3.30.70.100">
    <property type="match status" value="1"/>
</dbReference>
<keyword evidence="4" id="KW-1185">Reference proteome</keyword>
<feature type="region of interest" description="Disordered" evidence="1">
    <location>
        <begin position="68"/>
        <end position="110"/>
    </location>
</feature>
<dbReference type="Pfam" id="PF00403">
    <property type="entry name" value="HMA"/>
    <property type="match status" value="1"/>
</dbReference>
<dbReference type="SUPFAM" id="SSF55008">
    <property type="entry name" value="HMA, heavy metal-associated domain"/>
    <property type="match status" value="1"/>
</dbReference>
<accession>A0AAV1X3H8</accession>
<reference evidence="3 4" key="1">
    <citation type="submission" date="2024-03" db="EMBL/GenBank/DDBJ databases">
        <authorList>
            <person name="Martinez-Hernandez J."/>
        </authorList>
    </citation>
    <scope>NUCLEOTIDE SEQUENCE [LARGE SCALE GENOMIC DNA]</scope>
</reference>
<dbReference type="CDD" id="cd00371">
    <property type="entry name" value="HMA"/>
    <property type="match status" value="1"/>
</dbReference>
<dbReference type="EMBL" id="CAXHTB010000012">
    <property type="protein sequence ID" value="CAL0316165.1"/>
    <property type="molecule type" value="Genomic_DNA"/>
</dbReference>
<dbReference type="PROSITE" id="PS50846">
    <property type="entry name" value="HMA_2"/>
    <property type="match status" value="1"/>
</dbReference>
<dbReference type="GO" id="GO:0046872">
    <property type="term" value="F:metal ion binding"/>
    <property type="evidence" value="ECO:0007669"/>
    <property type="project" value="InterPro"/>
</dbReference>
<evidence type="ECO:0000256" key="1">
    <source>
        <dbReference type="SAM" id="MobiDB-lite"/>
    </source>
</evidence>
<protein>
    <recommendedName>
        <fullName evidence="2">HMA domain-containing protein</fullName>
    </recommendedName>
</protein>
<gene>
    <name evidence="3" type="ORF">LLUT_LOCUS17225</name>
</gene>
<dbReference type="InterPro" id="IPR036163">
    <property type="entry name" value="HMA_dom_sf"/>
</dbReference>
<dbReference type="AlphaFoldDB" id="A0AAV1X3H8"/>
<feature type="domain" description="HMA" evidence="2">
    <location>
        <begin position="5"/>
        <end position="72"/>
    </location>
</feature>
<dbReference type="Proteomes" id="UP001497480">
    <property type="component" value="Unassembled WGS sequence"/>
</dbReference>
<organism evidence="3 4">
    <name type="scientific">Lupinus luteus</name>
    <name type="common">European yellow lupine</name>
    <dbReference type="NCBI Taxonomy" id="3873"/>
    <lineage>
        <taxon>Eukaryota</taxon>
        <taxon>Viridiplantae</taxon>
        <taxon>Streptophyta</taxon>
        <taxon>Embryophyta</taxon>
        <taxon>Tracheophyta</taxon>
        <taxon>Spermatophyta</taxon>
        <taxon>Magnoliopsida</taxon>
        <taxon>eudicotyledons</taxon>
        <taxon>Gunneridae</taxon>
        <taxon>Pentapetalae</taxon>
        <taxon>rosids</taxon>
        <taxon>fabids</taxon>
        <taxon>Fabales</taxon>
        <taxon>Fabaceae</taxon>
        <taxon>Papilionoideae</taxon>
        <taxon>50 kb inversion clade</taxon>
        <taxon>genistoids sensu lato</taxon>
        <taxon>core genistoids</taxon>
        <taxon>Genisteae</taxon>
        <taxon>Lupinus</taxon>
    </lineage>
</organism>
<dbReference type="InterPro" id="IPR006121">
    <property type="entry name" value="HMA_dom"/>
</dbReference>
<name>A0AAV1X3H8_LUPLU</name>
<comment type="caution">
    <text evidence="3">The sequence shown here is derived from an EMBL/GenBank/DDBJ whole genome shotgun (WGS) entry which is preliminary data.</text>
</comment>
<proteinExistence type="predicted"/>
<evidence type="ECO:0000259" key="2">
    <source>
        <dbReference type="PROSITE" id="PS50846"/>
    </source>
</evidence>
<evidence type="ECO:0000313" key="3">
    <source>
        <dbReference type="EMBL" id="CAL0316165.1"/>
    </source>
</evidence>
<feature type="compositionally biased region" description="Pro residues" evidence="1">
    <location>
        <begin position="75"/>
        <end position="86"/>
    </location>
</feature>
<sequence>MDNSFAPQTYAFKLKCPKCQKKVKNLLSRLNGVHSIKVEGDAGRVTVKSSVDLNTLAAAIGEVMEGQKYSCDGLTPPPPPPPPPPNEQENKNHMPHESNTATGPSHVGAAPSGCVQVESMPHCAEVVLNYGGPYYTHDSYQYHQLAMPPYHAYYHHYPPPPYYGYQVMQPHQMPPLAKVNNHMADLSCDYSSKCRMM</sequence>
<evidence type="ECO:0000313" key="4">
    <source>
        <dbReference type="Proteomes" id="UP001497480"/>
    </source>
</evidence>